<evidence type="ECO:0000256" key="4">
    <source>
        <dbReference type="ARBA" id="ARBA00022692"/>
    </source>
</evidence>
<dbReference type="OrthoDB" id="9813193at2"/>
<sequence length="154" mass="15474">MKLPSLLYPDLNRTGSLGVLVVRLVTGLLLAAHGFSKLAAGPAGLAGGLAMKGFPAPTLLAWCATLAELLGGICLMLGLLTRPAGAVVAFNMVVAWASMHMADAAHFGTAKGGSFEYPFLLSSLGLALALTGGGRYSLDAVLFGRKTDSGGGGG</sequence>
<dbReference type="InterPro" id="IPR051907">
    <property type="entry name" value="DoxX-like_oxidoreductase"/>
</dbReference>
<feature type="transmembrane region" description="Helical" evidence="7">
    <location>
        <begin position="87"/>
        <end position="107"/>
    </location>
</feature>
<evidence type="ECO:0000256" key="5">
    <source>
        <dbReference type="ARBA" id="ARBA00022989"/>
    </source>
</evidence>
<keyword evidence="5 7" id="KW-1133">Transmembrane helix</keyword>
<comment type="subcellular location">
    <subcellularLocation>
        <location evidence="1">Cell membrane</location>
        <topology evidence="1">Multi-pass membrane protein</topology>
    </subcellularLocation>
</comment>
<dbReference type="AlphaFoldDB" id="A0A4U1JCS2"/>
<dbReference type="InterPro" id="IPR032808">
    <property type="entry name" value="DoxX"/>
</dbReference>
<evidence type="ECO:0000256" key="6">
    <source>
        <dbReference type="ARBA" id="ARBA00023136"/>
    </source>
</evidence>
<organism evidence="8 9">
    <name type="scientific">Polyangium fumosum</name>
    <dbReference type="NCBI Taxonomy" id="889272"/>
    <lineage>
        <taxon>Bacteria</taxon>
        <taxon>Pseudomonadati</taxon>
        <taxon>Myxococcota</taxon>
        <taxon>Polyangia</taxon>
        <taxon>Polyangiales</taxon>
        <taxon>Polyangiaceae</taxon>
        <taxon>Polyangium</taxon>
    </lineage>
</organism>
<reference evidence="8 9" key="1">
    <citation type="submission" date="2019-04" db="EMBL/GenBank/DDBJ databases">
        <authorList>
            <person name="Li Y."/>
            <person name="Wang J."/>
        </authorList>
    </citation>
    <scope>NUCLEOTIDE SEQUENCE [LARGE SCALE GENOMIC DNA]</scope>
    <source>
        <strain evidence="8 9">DSM 14668</strain>
    </source>
</reference>
<keyword evidence="4 7" id="KW-0812">Transmembrane</keyword>
<evidence type="ECO:0000256" key="2">
    <source>
        <dbReference type="ARBA" id="ARBA00006679"/>
    </source>
</evidence>
<evidence type="ECO:0000313" key="9">
    <source>
        <dbReference type="Proteomes" id="UP000309215"/>
    </source>
</evidence>
<dbReference type="RefSeq" id="WP_136929872.1">
    <property type="nucleotide sequence ID" value="NZ_SSMQ01000014.1"/>
</dbReference>
<dbReference type="PANTHER" id="PTHR33452">
    <property type="entry name" value="OXIDOREDUCTASE CATD-RELATED"/>
    <property type="match status" value="1"/>
</dbReference>
<dbReference type="GO" id="GO:0005886">
    <property type="term" value="C:plasma membrane"/>
    <property type="evidence" value="ECO:0007669"/>
    <property type="project" value="UniProtKB-SubCell"/>
</dbReference>
<feature type="transmembrane region" description="Helical" evidence="7">
    <location>
        <begin position="20"/>
        <end position="39"/>
    </location>
</feature>
<evidence type="ECO:0000313" key="8">
    <source>
        <dbReference type="EMBL" id="TKD08412.1"/>
    </source>
</evidence>
<keyword evidence="6 7" id="KW-0472">Membrane</keyword>
<evidence type="ECO:0000256" key="7">
    <source>
        <dbReference type="SAM" id="Phobius"/>
    </source>
</evidence>
<name>A0A4U1JCS2_9BACT</name>
<keyword evidence="9" id="KW-1185">Reference proteome</keyword>
<comment type="caution">
    <text evidence="8">The sequence shown here is derived from an EMBL/GenBank/DDBJ whole genome shotgun (WGS) entry which is preliminary data.</text>
</comment>
<dbReference type="EMBL" id="SSMQ01000014">
    <property type="protein sequence ID" value="TKD08412.1"/>
    <property type="molecule type" value="Genomic_DNA"/>
</dbReference>
<feature type="transmembrane region" description="Helical" evidence="7">
    <location>
        <begin position="119"/>
        <end position="138"/>
    </location>
</feature>
<accession>A0A4U1JCS2</accession>
<feature type="transmembrane region" description="Helical" evidence="7">
    <location>
        <begin position="59"/>
        <end position="80"/>
    </location>
</feature>
<dbReference type="Pfam" id="PF07681">
    <property type="entry name" value="DoxX"/>
    <property type="match status" value="1"/>
</dbReference>
<protein>
    <submittedName>
        <fullName evidence="8">DoxX family protein</fullName>
    </submittedName>
</protein>
<proteinExistence type="inferred from homology"/>
<gene>
    <name evidence="8" type="ORF">E8A74_15955</name>
</gene>
<keyword evidence="3" id="KW-1003">Cell membrane</keyword>
<dbReference type="Proteomes" id="UP000309215">
    <property type="component" value="Unassembled WGS sequence"/>
</dbReference>
<dbReference type="PANTHER" id="PTHR33452:SF1">
    <property type="entry name" value="INNER MEMBRANE PROTEIN YPHA-RELATED"/>
    <property type="match status" value="1"/>
</dbReference>
<comment type="similarity">
    <text evidence="2">Belongs to the DoxX family.</text>
</comment>
<evidence type="ECO:0000256" key="1">
    <source>
        <dbReference type="ARBA" id="ARBA00004651"/>
    </source>
</evidence>
<evidence type="ECO:0000256" key="3">
    <source>
        <dbReference type="ARBA" id="ARBA00022475"/>
    </source>
</evidence>